<dbReference type="Proteomes" id="UP000193380">
    <property type="component" value="Unassembled WGS sequence"/>
</dbReference>
<dbReference type="SMART" id="SM00557">
    <property type="entry name" value="IG_FLMN"/>
    <property type="match status" value="4"/>
</dbReference>
<evidence type="ECO:0000256" key="1">
    <source>
        <dbReference type="ARBA" id="ARBA00009238"/>
    </source>
</evidence>
<dbReference type="InterPro" id="IPR013783">
    <property type="entry name" value="Ig-like_fold"/>
</dbReference>
<dbReference type="GO" id="GO:0007399">
    <property type="term" value="P:nervous system development"/>
    <property type="evidence" value="ECO:0007669"/>
    <property type="project" value="UniProtKB-ARBA"/>
</dbReference>
<feature type="repeat" description="Filamin" evidence="3">
    <location>
        <begin position="309"/>
        <end position="408"/>
    </location>
</feature>
<dbReference type="PANTHER" id="PTHR38537">
    <property type="entry name" value="JITTERBUG, ISOFORM N"/>
    <property type="match status" value="1"/>
</dbReference>
<feature type="repeat" description="Filamin" evidence="3">
    <location>
        <begin position="1"/>
        <end position="21"/>
    </location>
</feature>
<dbReference type="PaxDb" id="8022-A0A060Y555"/>
<dbReference type="Gene3D" id="2.60.40.10">
    <property type="entry name" value="Immunoglobulins"/>
    <property type="match status" value="4"/>
</dbReference>
<dbReference type="GO" id="GO:0051015">
    <property type="term" value="F:actin filament binding"/>
    <property type="evidence" value="ECO:0007669"/>
    <property type="project" value="InterPro"/>
</dbReference>
<dbReference type="Pfam" id="PF00630">
    <property type="entry name" value="Filamin"/>
    <property type="match status" value="4"/>
</dbReference>
<reference evidence="4" key="2">
    <citation type="submission" date="2014-03" db="EMBL/GenBank/DDBJ databases">
        <authorList>
            <person name="Genoscope - CEA"/>
        </authorList>
    </citation>
    <scope>NUCLEOTIDE SEQUENCE</scope>
</reference>
<name>A0A060Y555_ONCMY</name>
<organism evidence="4 5">
    <name type="scientific">Oncorhynchus mykiss</name>
    <name type="common">Rainbow trout</name>
    <name type="synonym">Salmo gairdneri</name>
    <dbReference type="NCBI Taxonomy" id="8022"/>
    <lineage>
        <taxon>Eukaryota</taxon>
        <taxon>Metazoa</taxon>
        <taxon>Chordata</taxon>
        <taxon>Craniata</taxon>
        <taxon>Vertebrata</taxon>
        <taxon>Euteleostomi</taxon>
        <taxon>Actinopterygii</taxon>
        <taxon>Neopterygii</taxon>
        <taxon>Teleostei</taxon>
        <taxon>Protacanthopterygii</taxon>
        <taxon>Salmoniformes</taxon>
        <taxon>Salmonidae</taxon>
        <taxon>Salmoninae</taxon>
        <taxon>Oncorhynchus</taxon>
    </lineage>
</organism>
<accession>A0A060Y555</accession>
<gene>
    <name evidence="4" type="ORF">GSONMT00061002001</name>
</gene>
<dbReference type="InterPro" id="IPR014756">
    <property type="entry name" value="Ig_E-set"/>
</dbReference>
<feature type="repeat" description="Filamin" evidence="3">
    <location>
        <begin position="120"/>
        <end position="212"/>
    </location>
</feature>
<sequence length="440" mass="45988">MVIIITFGGDVIPKSPFAVGVAAPLDVTKVQVNNLDGRVEVGQDQEFVVGTKGAGGQGKLEVKISSPSGKLVPCVLEAQSGKRPENSTVKYIPKEEGLYAVEVNYDGHPIPGSPFPVEATLPPDPSKVKAFGPGLKGGLVGNPAEFTIDTKGAGTGGLGLTVEGPTEAKIECSDNGDGTCSVSYLPTEPGEYLVNILFEETHIPGSPFHSDVNCPFDPTKVVASGSGLKRAKVGEVSVVNVDCSRAGPGQLTLDAASDSGNNKAKTEVIDNKDGTYTVTYVPLTAGMYTLLLKYGGKATPGFPAKVMVDPAVDTSRIQVFGPGVEGQALFREATTEFTVDARSLTKKGGDHIKAQVRNPSGAMTDCMVTDKADGTYGIEYTPFENGVHAVEVLYDESPVPKSPFQVGVEEGCDPTRVLAKGPGLQEAITEAPNNFSIITR</sequence>
<dbReference type="FunFam" id="2.60.40.10:FF:000042">
    <property type="entry name" value="Filamin-B isoform B"/>
    <property type="match status" value="1"/>
</dbReference>
<protein>
    <submittedName>
        <fullName evidence="4">Uncharacterized protein</fullName>
    </submittedName>
</protein>
<feature type="repeat" description="Filamin" evidence="3">
    <location>
        <begin position="213"/>
        <end position="308"/>
    </location>
</feature>
<dbReference type="AlphaFoldDB" id="A0A060Y555"/>
<dbReference type="SUPFAM" id="SSF81296">
    <property type="entry name" value="E set domains"/>
    <property type="match status" value="4"/>
</dbReference>
<dbReference type="PROSITE" id="PS50194">
    <property type="entry name" value="FILAMIN_REPEAT"/>
    <property type="match status" value="6"/>
</dbReference>
<reference evidence="4" key="1">
    <citation type="journal article" date="2014" name="Nat. Commun.">
        <title>The rainbow trout genome provides novel insights into evolution after whole-genome duplication in vertebrates.</title>
        <authorList>
            <person name="Berthelot C."/>
            <person name="Brunet F."/>
            <person name="Chalopin D."/>
            <person name="Juanchich A."/>
            <person name="Bernard M."/>
            <person name="Noel B."/>
            <person name="Bento P."/>
            <person name="Da Silva C."/>
            <person name="Labadie K."/>
            <person name="Alberti A."/>
            <person name="Aury J.M."/>
            <person name="Louis A."/>
            <person name="Dehais P."/>
            <person name="Bardou P."/>
            <person name="Montfort J."/>
            <person name="Klopp C."/>
            <person name="Cabau C."/>
            <person name="Gaspin C."/>
            <person name="Thorgaard G.H."/>
            <person name="Boussaha M."/>
            <person name="Quillet E."/>
            <person name="Guyomard R."/>
            <person name="Galiana D."/>
            <person name="Bobe J."/>
            <person name="Volff J.N."/>
            <person name="Genet C."/>
            <person name="Wincker P."/>
            <person name="Jaillon O."/>
            <person name="Roest Crollius H."/>
            <person name="Guiguen Y."/>
        </authorList>
    </citation>
    <scope>NUCLEOTIDE SEQUENCE [LARGE SCALE GENOMIC DNA]</scope>
</reference>
<proteinExistence type="inferred from homology"/>
<dbReference type="FunFam" id="2.60.40.10:FF:000115">
    <property type="entry name" value="filamin-C isoform X1"/>
    <property type="match status" value="1"/>
</dbReference>
<evidence type="ECO:0000313" key="4">
    <source>
        <dbReference type="EMBL" id="CDQ86856.1"/>
    </source>
</evidence>
<evidence type="ECO:0000313" key="5">
    <source>
        <dbReference type="Proteomes" id="UP000193380"/>
    </source>
</evidence>
<dbReference type="InterPro" id="IPR001298">
    <property type="entry name" value="Filamin/ABP280_rpt"/>
</dbReference>
<evidence type="ECO:0000256" key="2">
    <source>
        <dbReference type="ARBA" id="ARBA00022737"/>
    </source>
</evidence>
<comment type="similarity">
    <text evidence="1">Belongs to the filamin family.</text>
</comment>
<dbReference type="InterPro" id="IPR044801">
    <property type="entry name" value="Filamin"/>
</dbReference>
<dbReference type="GO" id="GO:0030036">
    <property type="term" value="P:actin cytoskeleton organization"/>
    <property type="evidence" value="ECO:0007669"/>
    <property type="project" value="InterPro"/>
</dbReference>
<dbReference type="EMBL" id="FR907522">
    <property type="protein sequence ID" value="CDQ86856.1"/>
    <property type="molecule type" value="Genomic_DNA"/>
</dbReference>
<feature type="repeat" description="Filamin" evidence="3">
    <location>
        <begin position="22"/>
        <end position="119"/>
    </location>
</feature>
<evidence type="ECO:0000256" key="3">
    <source>
        <dbReference type="PROSITE-ProRule" id="PRU00087"/>
    </source>
</evidence>
<dbReference type="FunFam" id="2.60.40.10:FF:000122">
    <property type="entry name" value="filamin-C isoform X2"/>
    <property type="match status" value="1"/>
</dbReference>
<dbReference type="STRING" id="8022.A0A060Y555"/>
<dbReference type="InterPro" id="IPR017868">
    <property type="entry name" value="Filamin/ABP280_repeat-like"/>
</dbReference>
<keyword evidence="2" id="KW-0677">Repeat</keyword>
<feature type="repeat" description="Filamin" evidence="3">
    <location>
        <begin position="409"/>
        <end position="440"/>
    </location>
</feature>
<dbReference type="PANTHER" id="PTHR38537:SF8">
    <property type="entry name" value="FILAMIN-A"/>
    <property type="match status" value="1"/>
</dbReference>